<feature type="domain" description="Gryzun putative trafficking through Golgi" evidence="2">
    <location>
        <begin position="668"/>
        <end position="1203"/>
    </location>
</feature>
<sequence length="1259" mass="143106">MDSYPPEFILHHVPLMVVFGLGTVKDLAEQSTVPSPSSSKSAHSRQSSISTNSTFTRQQISKNLLTQLTAKSQAGVWEFGKSAGTAFHVMAVDKNFQLPPRKPMMRPQQPSHHSAMNIPHSSLSPFTPGSPVYPDGLIPPIWVRKHRELLPSVVVGFYDLWHRSMSGSIKEKDESTITPPEMLGSAEPIEKEKDGNLAMEINEKRKYLHERGIRFAAVIILNAQHSEDPITEERLGYIRKMSGLDARHCFFALLPDKDISEFVTTLQKGLYEHSLKYYREHGNRVKRKRNRLPSPATAGYVRPSSDYHSSVPAPLSIQGWMFRYDYKMATFAEFRQDIDASIHHYESAYNLLVDFFAPQSTITPGAPGLQISSKRWNDARILADCINLKICKMNLYIDAPSAALAQLNKHITTFKRLCNTLEIGDDTFEYWTWLSNQYRVFADILDIATRSGFIIPDPTTVFHTTSSADLRFGSSSNSPMAGSGINPTMVLQHPGFYFHLAAQCNSVRRKKFLAVEKIVQASGDALKFPSVLEAERKVDHSALTIELLTKSYEQFKKYKGGRMTLYLASEIAGAYYEAEKYDMALKFYERIAKKYRKEDWHTILESILNWSLKCAKESGTWDNVVEYLIELLSDRFQMSEQKRIEIQNKLMNVIFKTEISSLVNFRQVVIDMNEINSFSTCYVQFKEPATFVATPTPFQITFITPSDTPPLPLQFTYLQLSFNDSNFNHYFTHKPNDESDDTKLQYVNCKECLRKDVDGEGYIWVKSVDLTFRKGSTKVFEGLLVPKESGDLQLQIVTLGFLSENWKIELRFDVNTPREEPLKRKWLQFETMSNGEQVEKPFFINLEGTGDRASIKVTQKQAKLDIKVNHSAPALLDEHYPIQLTILNLEPEDIKAVLKAELISDLQESEDVIFFDSNLNTTNHLKEVDLGVISSNESYVKTIYIIGKKSTNLRTLRLTVLYSTSSLIPSTPTPIQNWIEKREDIRIPFIAPFSVSFNISPQGEEFGNAREISSLDRIELHFLVAKIASIGPWDICVSGIDLSLLDQANAQTKIEIVSSSIELDSESLEQVWRQGYIFNVNYLLELTILNDASSSESVDIGLLDIKWRRNQPFENISVPFIETTMMVPQLQRHDSGLSVILDIPPNPIVGQIFTLTFKIINWTSAPVRIHVTVEVNDAFVFSGYKQTYFIVSSLSTYYFKANCFPLAPGKVKLPRVKMMKAGDNGAAEQEVPITAPGFKEPVEDEWYMVFIKPKKEINE</sequence>
<dbReference type="OrthoDB" id="6278596at2759"/>
<dbReference type="Proteomes" id="UP000266673">
    <property type="component" value="Unassembled WGS sequence"/>
</dbReference>
<gene>
    <name evidence="4" type="ORF">C2G38_2114691</name>
</gene>
<dbReference type="SUPFAM" id="SSF48452">
    <property type="entry name" value="TPR-like"/>
    <property type="match status" value="1"/>
</dbReference>
<name>A0A397UA86_9GLOM</name>
<dbReference type="InterPro" id="IPR021773">
    <property type="entry name" value="TPC11"/>
</dbReference>
<feature type="domain" description="Trafficking protein particle complex subunit 11" evidence="3">
    <location>
        <begin position="375"/>
        <end position="633"/>
    </location>
</feature>
<evidence type="ECO:0000256" key="1">
    <source>
        <dbReference type="SAM" id="MobiDB-lite"/>
    </source>
</evidence>
<feature type="region of interest" description="Disordered" evidence="1">
    <location>
        <begin position="30"/>
        <end position="55"/>
    </location>
</feature>
<dbReference type="EMBL" id="QKWP01001718">
    <property type="protein sequence ID" value="RIB07084.1"/>
    <property type="molecule type" value="Genomic_DNA"/>
</dbReference>
<dbReference type="InterPro" id="IPR011990">
    <property type="entry name" value="TPR-like_helical_dom_sf"/>
</dbReference>
<reference evidence="4 5" key="1">
    <citation type="submission" date="2018-06" db="EMBL/GenBank/DDBJ databases">
        <title>Comparative genomics reveals the genomic features of Rhizophagus irregularis, R. cerebriforme, R. diaphanum and Gigaspora rosea, and their symbiotic lifestyle signature.</title>
        <authorList>
            <person name="Morin E."/>
            <person name="San Clemente H."/>
            <person name="Chen E.C.H."/>
            <person name="De La Providencia I."/>
            <person name="Hainaut M."/>
            <person name="Kuo A."/>
            <person name="Kohler A."/>
            <person name="Murat C."/>
            <person name="Tang N."/>
            <person name="Roy S."/>
            <person name="Loubradou J."/>
            <person name="Henrissat B."/>
            <person name="Grigoriev I.V."/>
            <person name="Corradi N."/>
            <person name="Roux C."/>
            <person name="Martin F.M."/>
        </authorList>
    </citation>
    <scope>NUCLEOTIDE SEQUENCE [LARGE SCALE GENOMIC DNA]</scope>
    <source>
        <strain evidence="4 5">DAOM 194757</strain>
    </source>
</reference>
<keyword evidence="5" id="KW-1185">Reference proteome</keyword>
<dbReference type="AlphaFoldDB" id="A0A397UA86"/>
<dbReference type="Pfam" id="PF07919">
    <property type="entry name" value="Gryzun"/>
    <property type="match status" value="1"/>
</dbReference>
<evidence type="ECO:0000313" key="4">
    <source>
        <dbReference type="EMBL" id="RIB07084.1"/>
    </source>
</evidence>
<dbReference type="Pfam" id="PF11817">
    <property type="entry name" value="Foie-gras_1"/>
    <property type="match status" value="1"/>
</dbReference>
<evidence type="ECO:0000259" key="3">
    <source>
        <dbReference type="Pfam" id="PF11817"/>
    </source>
</evidence>
<dbReference type="PANTHER" id="PTHR14374:SF0">
    <property type="entry name" value="TRAFFICKING PROTEIN PARTICLE COMPLEX SUBUNIT 11"/>
    <property type="match status" value="1"/>
</dbReference>
<dbReference type="InterPro" id="IPR012880">
    <property type="entry name" value="Gryzun"/>
</dbReference>
<dbReference type="PANTHER" id="PTHR14374">
    <property type="entry name" value="FOIE GRAS"/>
    <property type="match status" value="1"/>
</dbReference>
<proteinExistence type="predicted"/>
<accession>A0A397UA86</accession>
<organism evidence="4 5">
    <name type="scientific">Gigaspora rosea</name>
    <dbReference type="NCBI Taxonomy" id="44941"/>
    <lineage>
        <taxon>Eukaryota</taxon>
        <taxon>Fungi</taxon>
        <taxon>Fungi incertae sedis</taxon>
        <taxon>Mucoromycota</taxon>
        <taxon>Glomeromycotina</taxon>
        <taxon>Glomeromycetes</taxon>
        <taxon>Diversisporales</taxon>
        <taxon>Gigasporaceae</taxon>
        <taxon>Gigaspora</taxon>
    </lineage>
</organism>
<dbReference type="STRING" id="44941.A0A397UA86"/>
<comment type="caution">
    <text evidence="4">The sequence shown here is derived from an EMBL/GenBank/DDBJ whole genome shotgun (WGS) entry which is preliminary data.</text>
</comment>
<protein>
    <submittedName>
        <fullName evidence="4">Gryzun, putative trafficking through golgi-domain-containing protein</fullName>
    </submittedName>
</protein>
<feature type="compositionally biased region" description="Low complexity" evidence="1">
    <location>
        <begin position="31"/>
        <end position="50"/>
    </location>
</feature>
<evidence type="ECO:0000259" key="2">
    <source>
        <dbReference type="Pfam" id="PF07919"/>
    </source>
</evidence>
<evidence type="ECO:0000313" key="5">
    <source>
        <dbReference type="Proteomes" id="UP000266673"/>
    </source>
</evidence>